<dbReference type="OrthoDB" id="443402at2759"/>
<evidence type="ECO:0000256" key="3">
    <source>
        <dbReference type="SAM" id="MobiDB-lite"/>
    </source>
</evidence>
<gene>
    <name evidence="6" type="ORF">PAC_19266</name>
</gene>
<evidence type="ECO:0000259" key="4">
    <source>
        <dbReference type="Pfam" id="PF24883"/>
    </source>
</evidence>
<dbReference type="Proteomes" id="UP000184330">
    <property type="component" value="Unassembled WGS sequence"/>
</dbReference>
<keyword evidence="2" id="KW-0175">Coiled coil</keyword>
<feature type="compositionally biased region" description="Basic and acidic residues" evidence="3">
    <location>
        <begin position="268"/>
        <end position="281"/>
    </location>
</feature>
<evidence type="ECO:0000256" key="2">
    <source>
        <dbReference type="SAM" id="Coils"/>
    </source>
</evidence>
<dbReference type="InterPro" id="IPR056693">
    <property type="entry name" value="DUF7791"/>
</dbReference>
<dbReference type="SUPFAM" id="SSF52540">
    <property type="entry name" value="P-loop containing nucleoside triphosphate hydrolases"/>
    <property type="match status" value="1"/>
</dbReference>
<feature type="region of interest" description="Disordered" evidence="3">
    <location>
        <begin position="1084"/>
        <end position="1103"/>
    </location>
</feature>
<feature type="coiled-coil region" evidence="2">
    <location>
        <begin position="41"/>
        <end position="94"/>
    </location>
</feature>
<keyword evidence="1" id="KW-0677">Repeat</keyword>
<reference evidence="6 7" key="1">
    <citation type="submission" date="2016-03" db="EMBL/GenBank/DDBJ databases">
        <authorList>
            <person name="Ploux O."/>
        </authorList>
    </citation>
    <scope>NUCLEOTIDE SEQUENCE [LARGE SCALE GENOMIC DNA]</scope>
    <source>
        <strain evidence="6 7">UAMH 11012</strain>
    </source>
</reference>
<feature type="region of interest" description="Disordered" evidence="3">
    <location>
        <begin position="240"/>
        <end position="304"/>
    </location>
</feature>
<dbReference type="Pfam" id="PF25053">
    <property type="entry name" value="DUF7791"/>
    <property type="match status" value="1"/>
</dbReference>
<name>A0A1L7XWG1_9HELO</name>
<evidence type="ECO:0000256" key="1">
    <source>
        <dbReference type="ARBA" id="ARBA00022737"/>
    </source>
</evidence>
<dbReference type="Gene3D" id="3.40.50.300">
    <property type="entry name" value="P-loop containing nucleotide triphosphate hydrolases"/>
    <property type="match status" value="1"/>
</dbReference>
<organism evidence="6 7">
    <name type="scientific">Phialocephala subalpina</name>
    <dbReference type="NCBI Taxonomy" id="576137"/>
    <lineage>
        <taxon>Eukaryota</taxon>
        <taxon>Fungi</taxon>
        <taxon>Dikarya</taxon>
        <taxon>Ascomycota</taxon>
        <taxon>Pezizomycotina</taxon>
        <taxon>Leotiomycetes</taxon>
        <taxon>Helotiales</taxon>
        <taxon>Mollisiaceae</taxon>
        <taxon>Phialocephala</taxon>
        <taxon>Phialocephala fortinii species complex</taxon>
    </lineage>
</organism>
<dbReference type="PANTHER" id="PTHR10039:SF5">
    <property type="entry name" value="NACHT DOMAIN-CONTAINING PROTEIN"/>
    <property type="match status" value="1"/>
</dbReference>
<dbReference type="STRING" id="576137.A0A1L7XWG1"/>
<dbReference type="InterPro" id="IPR027417">
    <property type="entry name" value="P-loop_NTPase"/>
</dbReference>
<feature type="compositionally biased region" description="Acidic residues" evidence="3">
    <location>
        <begin position="244"/>
        <end position="265"/>
    </location>
</feature>
<accession>A0A1L7XWG1</accession>
<dbReference type="Pfam" id="PF24883">
    <property type="entry name" value="NPHP3_N"/>
    <property type="match status" value="1"/>
</dbReference>
<feature type="domain" description="Nephrocystin 3-like N-terminal" evidence="4">
    <location>
        <begin position="313"/>
        <end position="480"/>
    </location>
</feature>
<proteinExistence type="predicted"/>
<evidence type="ECO:0000259" key="5">
    <source>
        <dbReference type="Pfam" id="PF25053"/>
    </source>
</evidence>
<evidence type="ECO:0000313" key="7">
    <source>
        <dbReference type="Proteomes" id="UP000184330"/>
    </source>
</evidence>
<dbReference type="AlphaFoldDB" id="A0A1L7XWG1"/>
<dbReference type="EMBL" id="FJOG01000069">
    <property type="protein sequence ID" value="CZR69366.1"/>
    <property type="molecule type" value="Genomic_DNA"/>
</dbReference>
<sequence length="1135" mass="130454">MDPFTAIGLVGNIITFIDFAFEIVGTAKAIHSSTTGNTSENAELERRNERVTRLAKDLQCSKPQAAMTKDERQLNELAVDCVKLSGDLQKLLNELKTKKPGSKRAAFGAVVRNVRKRGKKSELEVKLEKCRETLHLQLTSTSRSETLRQLDRVLKSGELQKNELVSLQGNVEVLRSSLETKHLGSDDLEAICSVLNQSDQALAKVYSNLILDGLRYENMSDRFGDIMEAHVKTFDWIMGPTNVDSEEYDSDTEDGDSEGDDDAIQDNESNKSNKGENRLENETESDDESEAARDSLEEAERQRDENLRGVARDIFLNWLEHGNEIFHVSGKPGAGKSTLMKYLCEHDQTKELLELWSGNKQLIFAKFFFWRPGTEYQKSLKGLRRSLLHCVLDQCPDLIPTIFPNQWDNAKYHSTLYFDEDEVKRALDRTMKQDDVYDQRKFVFFIDGLDEFEGNHNDIVHLLVDWASKRSNIKICVSSREYLIFQERFAKYPRIRLHELTRHDISMYVQDTLAANEDFRSLYKADPRLADLGELIVDKSEGVFLWVSLAVRTIEQGLLAQDHFEDLIEKIDALPSELNDLFQYLFESIKRSHPKDRRAAIRTLAVVANYHLSERVPLELTHYSFLEDFERDSDFATKLPICDMNKHTFQARLKRSQKRVYEHCKGFLEVVDSREGTQAPFRGQHVKFIHRSITEFLQEKAVSQAMESDVHDFDLIGFSCQSWLAELKFLEPEEEYFTQGRQSTIPTKFVSDLNHFIMNKYDLGATGSRLCKVIDQLVSVVIKRVKEDRTSPWPIYRQSSLQSRKSNGANYEHNDIVRHPSMHIILCAMAHGVYEVLFMDIAEGLKLCPGQELDEMLGVALFSGPWGPWRTWVRARILASRLAKVLAYWFEHGVSVNSSGGFKECCSCWRTVLLCAVLGLRLLGWKKSTDPFEPVLRVFLLYGAESQFWLKFGPRYRGTKSAIEVVRVVLQFGNNREEPFEPFYVLDHPFSRSKSLIDLAEEKDGLLCFEDIVQFWFPRRGKVLKELIRRNMARGGVPDQSELNELKASPGWDLDVWKGITCEKDRPLFSEFIDESQLEKNGFSVPETPNTLYDRGDNFPGSKPLIERFEETLRLKNEASGDSPAFYQRDEGDGW</sequence>
<dbReference type="PANTHER" id="PTHR10039">
    <property type="entry name" value="AMELOGENIN"/>
    <property type="match status" value="1"/>
</dbReference>
<dbReference type="InterPro" id="IPR056884">
    <property type="entry name" value="NPHP3-like_N"/>
</dbReference>
<keyword evidence="7" id="KW-1185">Reference proteome</keyword>
<feature type="compositionally biased region" description="Basic and acidic residues" evidence="3">
    <location>
        <begin position="290"/>
        <end position="304"/>
    </location>
</feature>
<feature type="domain" description="DUF7791" evidence="5">
    <location>
        <begin position="606"/>
        <end position="734"/>
    </location>
</feature>
<protein>
    <submittedName>
        <fullName evidence="6">Uncharacterized protein</fullName>
    </submittedName>
</protein>
<evidence type="ECO:0000313" key="6">
    <source>
        <dbReference type="EMBL" id="CZR69366.1"/>
    </source>
</evidence>